<sequence>MTQCKSLKALQTPGLTPAQRLLTCFSTSLPAEYTHAALAKNFNRNEMPIMLERPYRMNPRFQRRLCLALIALAIGVGGVSGTGRAIAQNVRSDATPKGFETISIRPVPEDSLGVLSAPGGVGFRAEAMPLSVQMAFGMNPNQMVMPEWTQGTKFDIVAKQATKVVYA</sequence>
<keyword evidence="1" id="KW-0812">Transmembrane</keyword>
<reference evidence="2 3" key="1">
    <citation type="submission" date="2012-06" db="EMBL/GenBank/DDBJ databases">
        <title>Complete genome of Terriglobus roseus DSM 18391.</title>
        <authorList>
            <consortium name="US DOE Joint Genome Institute (JGI-PGF)"/>
            <person name="Lucas S."/>
            <person name="Copeland A."/>
            <person name="Lapidus A."/>
            <person name="Glavina del Rio T."/>
            <person name="Dalin E."/>
            <person name="Tice H."/>
            <person name="Bruce D."/>
            <person name="Goodwin L."/>
            <person name="Pitluck S."/>
            <person name="Peters L."/>
            <person name="Mikhailova N."/>
            <person name="Munk A.C.C."/>
            <person name="Kyrpides N."/>
            <person name="Mavromatis K."/>
            <person name="Ivanova N."/>
            <person name="Brettin T."/>
            <person name="Detter J.C."/>
            <person name="Han C."/>
            <person name="Larimer F."/>
            <person name="Land M."/>
            <person name="Hauser L."/>
            <person name="Markowitz V."/>
            <person name="Cheng J.-F."/>
            <person name="Hugenholtz P."/>
            <person name="Woyke T."/>
            <person name="Wu D."/>
            <person name="Brambilla E."/>
            <person name="Klenk H.-P."/>
            <person name="Eisen J.A."/>
        </authorList>
    </citation>
    <scope>NUCLEOTIDE SEQUENCE [LARGE SCALE GENOMIC DNA]</scope>
    <source>
        <strain evidence="3">DSM 18391 / NRRL B-41598 / KBS 63</strain>
    </source>
</reference>
<evidence type="ECO:0000256" key="1">
    <source>
        <dbReference type="SAM" id="Phobius"/>
    </source>
</evidence>
<evidence type="ECO:0000313" key="3">
    <source>
        <dbReference type="Proteomes" id="UP000006056"/>
    </source>
</evidence>
<dbReference type="AlphaFoldDB" id="I3ZIX5"/>
<keyword evidence="3" id="KW-1185">Reference proteome</keyword>
<organism evidence="2 3">
    <name type="scientific">Terriglobus roseus (strain DSM 18391 / NRRL B-41598 / KBS 63)</name>
    <dbReference type="NCBI Taxonomy" id="926566"/>
    <lineage>
        <taxon>Bacteria</taxon>
        <taxon>Pseudomonadati</taxon>
        <taxon>Acidobacteriota</taxon>
        <taxon>Terriglobia</taxon>
        <taxon>Terriglobales</taxon>
        <taxon>Acidobacteriaceae</taxon>
        <taxon>Terriglobus</taxon>
    </lineage>
</organism>
<evidence type="ECO:0000313" key="2">
    <source>
        <dbReference type="EMBL" id="AFL89193.1"/>
    </source>
</evidence>
<accession>I3ZIX5</accession>
<keyword evidence="1" id="KW-0472">Membrane</keyword>
<dbReference type="KEGG" id="trs:Terro_2958"/>
<name>I3ZIX5_TERRK</name>
<proteinExistence type="predicted"/>
<dbReference type="HOGENOM" id="CLU_1593743_0_0_0"/>
<dbReference type="Proteomes" id="UP000006056">
    <property type="component" value="Chromosome"/>
</dbReference>
<gene>
    <name evidence="2" type="ordered locus">Terro_2958</name>
</gene>
<protein>
    <submittedName>
        <fullName evidence="2">Uncharacterized protein</fullName>
    </submittedName>
</protein>
<dbReference type="EMBL" id="CP003379">
    <property type="protein sequence ID" value="AFL89193.1"/>
    <property type="molecule type" value="Genomic_DNA"/>
</dbReference>
<feature type="transmembrane region" description="Helical" evidence="1">
    <location>
        <begin position="65"/>
        <end position="87"/>
    </location>
</feature>
<keyword evidence="1" id="KW-1133">Transmembrane helix</keyword>